<dbReference type="OrthoDB" id="78088at2759"/>
<accession>A0A3S5BYY4</accession>
<evidence type="ECO:0000313" key="1">
    <source>
        <dbReference type="EMBL" id="VEL25184.1"/>
    </source>
</evidence>
<dbReference type="EMBL" id="CAAALY010072172">
    <property type="protein sequence ID" value="VEL25184.1"/>
    <property type="molecule type" value="Genomic_DNA"/>
</dbReference>
<keyword evidence="2" id="KW-1185">Reference proteome</keyword>
<comment type="caution">
    <text evidence="1">The sequence shown here is derived from an EMBL/GenBank/DDBJ whole genome shotgun (WGS) entry which is preliminary data.</text>
</comment>
<protein>
    <submittedName>
        <fullName evidence="1">Uncharacterized protein</fullName>
    </submittedName>
</protein>
<proteinExistence type="predicted"/>
<gene>
    <name evidence="1" type="ORF">PXEA_LOCUS18624</name>
</gene>
<dbReference type="Proteomes" id="UP000784294">
    <property type="component" value="Unassembled WGS sequence"/>
</dbReference>
<evidence type="ECO:0000313" key="2">
    <source>
        <dbReference type="Proteomes" id="UP000784294"/>
    </source>
</evidence>
<dbReference type="Gene3D" id="1.25.10.10">
    <property type="entry name" value="Leucine-rich Repeat Variant"/>
    <property type="match status" value="1"/>
</dbReference>
<sequence length="145" mass="15654">MEAILNLGVRKSANWFKSRLRDDGGLDEVAEAVGAAVDYLADLAPTGAEPYLGSSKQIRPRPFMSSLRLGANPSNGNITSIFSTPTITNVTTNLGKAVGESDIKAFGLEDDNNPTGLDEFALDKLKRVCHYTRLLENVSIFIVLP</sequence>
<name>A0A3S5BYY4_9PLAT</name>
<reference evidence="1" key="1">
    <citation type="submission" date="2018-11" db="EMBL/GenBank/DDBJ databases">
        <authorList>
            <consortium name="Pathogen Informatics"/>
        </authorList>
    </citation>
    <scope>NUCLEOTIDE SEQUENCE</scope>
</reference>
<dbReference type="InterPro" id="IPR011989">
    <property type="entry name" value="ARM-like"/>
</dbReference>
<organism evidence="1 2">
    <name type="scientific">Protopolystoma xenopodis</name>
    <dbReference type="NCBI Taxonomy" id="117903"/>
    <lineage>
        <taxon>Eukaryota</taxon>
        <taxon>Metazoa</taxon>
        <taxon>Spiralia</taxon>
        <taxon>Lophotrochozoa</taxon>
        <taxon>Platyhelminthes</taxon>
        <taxon>Monogenea</taxon>
        <taxon>Polyopisthocotylea</taxon>
        <taxon>Polystomatidea</taxon>
        <taxon>Polystomatidae</taxon>
        <taxon>Protopolystoma</taxon>
    </lineage>
</organism>
<dbReference type="AlphaFoldDB" id="A0A3S5BYY4"/>